<accession>A0A9X3I1M8</accession>
<name>A0A9X3I1M8_9FLAO</name>
<sequence length="181" mass="20813">MKKLYLIFVLSVTFVLNSCSLDTMQSKLDVEGEHGYDFRESRAAWKDLKREQGNSYTYTILVQSWTGYGSETTIEVEEGKVKKRYYVAFIISEEDGSRTVTETYEENTKKELGSHASGAPPYTIDHLYTTCLSKYLTVDHETNKIFFDTNDDGVMMLCGYMPVGCQDDCFRGIKISEFNWK</sequence>
<feature type="signal peptide" evidence="1">
    <location>
        <begin position="1"/>
        <end position="18"/>
    </location>
</feature>
<protein>
    <recommendedName>
        <fullName evidence="4">Lipoprotein</fullName>
    </recommendedName>
</protein>
<dbReference type="Proteomes" id="UP001148482">
    <property type="component" value="Unassembled WGS sequence"/>
</dbReference>
<feature type="chain" id="PRO_5040946478" description="Lipoprotein" evidence="1">
    <location>
        <begin position="19"/>
        <end position="181"/>
    </location>
</feature>
<gene>
    <name evidence="2" type="ORF">OQ279_13885</name>
</gene>
<evidence type="ECO:0000313" key="3">
    <source>
        <dbReference type="Proteomes" id="UP001148482"/>
    </source>
</evidence>
<comment type="caution">
    <text evidence="2">The sequence shown here is derived from an EMBL/GenBank/DDBJ whole genome shotgun (WGS) entry which is preliminary data.</text>
</comment>
<keyword evidence="1" id="KW-0732">Signal</keyword>
<keyword evidence="3" id="KW-1185">Reference proteome</keyword>
<dbReference type="RefSeq" id="WP_266070592.1">
    <property type="nucleotide sequence ID" value="NZ_JAPJDA010000023.1"/>
</dbReference>
<proteinExistence type="predicted"/>
<dbReference type="AlphaFoldDB" id="A0A9X3I1M8"/>
<reference evidence="2" key="1">
    <citation type="submission" date="2022-11" db="EMBL/GenBank/DDBJ databases">
        <title>Salinimicrobium profundisediminis sp. nov., isolated from deep-sea sediment of the Mariana Trench.</title>
        <authorList>
            <person name="Fu H."/>
        </authorList>
    </citation>
    <scope>NUCLEOTIDE SEQUENCE</scope>
    <source>
        <strain evidence="2">MT39</strain>
    </source>
</reference>
<dbReference type="EMBL" id="JAPJDA010000023">
    <property type="protein sequence ID" value="MCX2839240.1"/>
    <property type="molecule type" value="Genomic_DNA"/>
</dbReference>
<evidence type="ECO:0000256" key="1">
    <source>
        <dbReference type="SAM" id="SignalP"/>
    </source>
</evidence>
<evidence type="ECO:0008006" key="4">
    <source>
        <dbReference type="Google" id="ProtNLM"/>
    </source>
</evidence>
<evidence type="ECO:0000313" key="2">
    <source>
        <dbReference type="EMBL" id="MCX2839240.1"/>
    </source>
</evidence>
<organism evidence="2 3">
    <name type="scientific">Salinimicrobium profundisediminis</name>
    <dbReference type="NCBI Taxonomy" id="2994553"/>
    <lineage>
        <taxon>Bacteria</taxon>
        <taxon>Pseudomonadati</taxon>
        <taxon>Bacteroidota</taxon>
        <taxon>Flavobacteriia</taxon>
        <taxon>Flavobacteriales</taxon>
        <taxon>Flavobacteriaceae</taxon>
        <taxon>Salinimicrobium</taxon>
    </lineage>
</organism>